<dbReference type="EMBL" id="JAOSLC020000003">
    <property type="protein sequence ID" value="MDD7914688.1"/>
    <property type="molecule type" value="Genomic_DNA"/>
</dbReference>
<proteinExistence type="predicted"/>
<reference evidence="1" key="1">
    <citation type="submission" date="2023-02" db="EMBL/GenBank/DDBJ databases">
        <title>Polaribacter ponticola sp. nov., isolated from seawater.</title>
        <authorList>
            <person name="Baek J.H."/>
            <person name="Kim J.M."/>
            <person name="Choi D.G."/>
            <person name="Jeon C.O."/>
        </authorList>
    </citation>
    <scope>NUCLEOTIDE SEQUENCE</scope>
    <source>
        <strain evidence="1">MSW5</strain>
    </source>
</reference>
<dbReference type="Proteomes" id="UP001151478">
    <property type="component" value="Unassembled WGS sequence"/>
</dbReference>
<organism evidence="1 2">
    <name type="scientific">Polaribacter ponticola</name>
    <dbReference type="NCBI Taxonomy" id="2978475"/>
    <lineage>
        <taxon>Bacteria</taxon>
        <taxon>Pseudomonadati</taxon>
        <taxon>Bacteroidota</taxon>
        <taxon>Flavobacteriia</taxon>
        <taxon>Flavobacteriales</taxon>
        <taxon>Flavobacteriaceae</taxon>
    </lineage>
</organism>
<accession>A0ABT5S9C6</accession>
<dbReference type="RefSeq" id="WP_265725293.1">
    <property type="nucleotide sequence ID" value="NZ_JAOSLC020000003.1"/>
</dbReference>
<comment type="caution">
    <text evidence="1">The sequence shown here is derived from an EMBL/GenBank/DDBJ whole genome shotgun (WGS) entry which is preliminary data.</text>
</comment>
<protein>
    <submittedName>
        <fullName evidence="1">Uncharacterized protein</fullName>
    </submittedName>
</protein>
<evidence type="ECO:0000313" key="1">
    <source>
        <dbReference type="EMBL" id="MDD7914688.1"/>
    </source>
</evidence>
<keyword evidence="2" id="KW-1185">Reference proteome</keyword>
<gene>
    <name evidence="1" type="ORF">N5A56_009765</name>
</gene>
<name>A0ABT5S9C6_9FLAO</name>
<sequence length="217" mass="25712">MKKIILIILISISTNLFADAGYAYRFFINVDVAGENLIGYVYHYSYEKFQQNEDFYSYLKRTSSKNEINIYKNIKTLSFGINYDFTVKDSEVKINFLKNKSIRISEYLSFTPSYRLIKLNEKEFRIINQKGINYIFINKEGEEDIFSENCSDILITTDEITQLNQEKEKIKPLLVKKVKELRTIKGQKEEPYFKYYSKLQKEFLDKNYLLISVCSAL</sequence>
<evidence type="ECO:0000313" key="2">
    <source>
        <dbReference type="Proteomes" id="UP001151478"/>
    </source>
</evidence>